<evidence type="ECO:0000313" key="2">
    <source>
        <dbReference type="Proteomes" id="UP000367825"/>
    </source>
</evidence>
<gene>
    <name evidence="1" type="ORF">PNO31109_00915</name>
</gene>
<reference evidence="1 2" key="1">
    <citation type="submission" date="2019-08" db="EMBL/GenBank/DDBJ databases">
        <authorList>
            <person name="Peeters C."/>
        </authorList>
    </citation>
    <scope>NUCLEOTIDE SEQUENCE [LARGE SCALE GENOMIC DNA]</scope>
    <source>
        <strain evidence="1 2">LMG 31109</strain>
    </source>
</reference>
<name>A0A5E4SPE6_9BURK</name>
<dbReference type="Proteomes" id="UP000367825">
    <property type="component" value="Unassembled WGS sequence"/>
</dbReference>
<keyword evidence="2" id="KW-1185">Reference proteome</keyword>
<sequence>MMSEAAASVLRSRHRAGALRSSACGQPGCVWCRPRLFIVFANVMQKREFLAGALALGTSAPLFAAPSAAPSAAPVPPATTPLVTVSGAIGRHNRGPVDPALDQLLHKQLVQFDAAYAFDFGMLARMAARTVRPTLEYDAKPHTLRGPLLADVLASTGAPANPATQVLLRALDGYVVATTLGTVREYRFLLATHLDDKPLALGGLGPLWAVYDPAKIPALAGKPLKEQFTLCPWGVYHIQINAVS</sequence>
<organism evidence="1 2">
    <name type="scientific">Pandoraea nosoerga</name>
    <dbReference type="NCBI Taxonomy" id="2508296"/>
    <lineage>
        <taxon>Bacteria</taxon>
        <taxon>Pseudomonadati</taxon>
        <taxon>Pseudomonadota</taxon>
        <taxon>Betaproteobacteria</taxon>
        <taxon>Burkholderiales</taxon>
        <taxon>Burkholderiaceae</taxon>
        <taxon>Pandoraea</taxon>
    </lineage>
</organism>
<dbReference type="EMBL" id="CABPSC010000002">
    <property type="protein sequence ID" value="VVD77557.1"/>
    <property type="molecule type" value="Genomic_DNA"/>
</dbReference>
<protein>
    <submittedName>
        <fullName evidence="1">Molybdopterin-dependent oxidoreductase</fullName>
    </submittedName>
</protein>
<dbReference type="SUPFAM" id="SSF56524">
    <property type="entry name" value="Oxidoreductase molybdopterin-binding domain"/>
    <property type="match status" value="1"/>
</dbReference>
<accession>A0A5E4SPE6</accession>
<evidence type="ECO:0000313" key="1">
    <source>
        <dbReference type="EMBL" id="VVD77557.1"/>
    </source>
</evidence>
<dbReference type="AlphaFoldDB" id="A0A5E4SPE6"/>
<proteinExistence type="predicted"/>
<dbReference type="InterPro" id="IPR036374">
    <property type="entry name" value="OxRdtase_Mopterin-bd_sf"/>
</dbReference>